<sequence>MRVTMKDIAEATGTSVPTVSLILNGKPFRVSEETRQKVLRAAEDMHYVRNQAASDLRKGSNNTMALIVPDISNDFYATFAKGVERACHEAGWSLILNDSDNQPDRESGYIELMYQKNVEGVILARTTSDKSRDAVCVDILKERSMPHVLLDFTSADSGDVVAGNHLFGGKTATEYLIRLGHRHIACITGPLFLEGARSRFEGYRQALEENGAKYNSSIVREGDYTYETALNLARMMNWGDFTAVVAANDLTALAVCKVAAEMGYRVPDDRSVIGYDDVLFAGLMNPELTTMGQPTRQMGADAAKMLMDRIDHPNRKREVKTYTPQLIVRSSTAPLR</sequence>
<gene>
    <name evidence="6" type="primary">degA_3</name>
    <name evidence="6" type="ORF">BDLFYP24_00624</name>
    <name evidence="5" type="ORF">GBB04_02135</name>
</gene>
<dbReference type="SUPFAM" id="SSF53822">
    <property type="entry name" value="Periplasmic binding protein-like I"/>
    <property type="match status" value="1"/>
</dbReference>
<dbReference type="EMBL" id="WDPD01000001">
    <property type="protein sequence ID" value="KAB7462663.1"/>
    <property type="molecule type" value="Genomic_DNA"/>
</dbReference>
<protein>
    <submittedName>
        <fullName evidence="6">HTH-type transcriptional regulator DegA</fullName>
    </submittedName>
    <submittedName>
        <fullName evidence="5">LacI family transcriptional regulator</fullName>
    </submittedName>
</protein>
<keyword evidence="1" id="KW-0805">Transcription regulation</keyword>
<dbReference type="PANTHER" id="PTHR30146">
    <property type="entry name" value="LACI-RELATED TRANSCRIPTIONAL REPRESSOR"/>
    <property type="match status" value="1"/>
</dbReference>
<dbReference type="GO" id="GO:0000976">
    <property type="term" value="F:transcription cis-regulatory region binding"/>
    <property type="evidence" value="ECO:0007669"/>
    <property type="project" value="TreeGrafter"/>
</dbReference>
<organism evidence="6">
    <name type="scientific">Bifidobacterium dentium</name>
    <dbReference type="NCBI Taxonomy" id="1689"/>
    <lineage>
        <taxon>Bacteria</taxon>
        <taxon>Bacillati</taxon>
        <taxon>Actinomycetota</taxon>
        <taxon>Actinomycetes</taxon>
        <taxon>Bifidobacteriales</taxon>
        <taxon>Bifidobacteriaceae</taxon>
        <taxon>Bifidobacterium</taxon>
    </lineage>
</organism>
<dbReference type="PROSITE" id="PS50932">
    <property type="entry name" value="HTH_LACI_2"/>
    <property type="match status" value="1"/>
</dbReference>
<dbReference type="InterPro" id="IPR010982">
    <property type="entry name" value="Lambda_DNA-bd_dom_sf"/>
</dbReference>
<dbReference type="SUPFAM" id="SSF47413">
    <property type="entry name" value="lambda repressor-like DNA-binding domains"/>
    <property type="match status" value="1"/>
</dbReference>
<dbReference type="Proteomes" id="UP000429211">
    <property type="component" value="Unassembled WGS sequence"/>
</dbReference>
<dbReference type="Pfam" id="PF13377">
    <property type="entry name" value="Peripla_BP_3"/>
    <property type="match status" value="1"/>
</dbReference>
<dbReference type="SMART" id="SM00354">
    <property type="entry name" value="HTH_LACI"/>
    <property type="match status" value="1"/>
</dbReference>
<evidence type="ECO:0000256" key="3">
    <source>
        <dbReference type="ARBA" id="ARBA00023163"/>
    </source>
</evidence>
<reference evidence="6" key="2">
    <citation type="submission" date="2019-11" db="EMBL/GenBank/DDBJ databases">
        <authorList>
            <person name="Feng L."/>
        </authorList>
    </citation>
    <scope>NUCLEOTIDE SEQUENCE</scope>
    <source>
        <strain evidence="6">BdentiumLFYP24</strain>
    </source>
</reference>
<dbReference type="Pfam" id="PF00356">
    <property type="entry name" value="LacI"/>
    <property type="match status" value="1"/>
</dbReference>
<reference evidence="5 7" key="1">
    <citation type="journal article" date="2019" name="Nat. Med.">
        <title>A library of human gut bacterial isolates paired with longitudinal multiomics data enables mechanistic microbiome research.</title>
        <authorList>
            <person name="Poyet M."/>
            <person name="Groussin M."/>
            <person name="Gibbons S.M."/>
            <person name="Avila-Pacheco J."/>
            <person name="Jiang X."/>
            <person name="Kearney S.M."/>
            <person name="Perrotta A.R."/>
            <person name="Berdy B."/>
            <person name="Zhao S."/>
            <person name="Lieberman T.D."/>
            <person name="Swanson P.K."/>
            <person name="Smith M."/>
            <person name="Roesemann S."/>
            <person name="Alexander J.E."/>
            <person name="Rich S.A."/>
            <person name="Livny J."/>
            <person name="Vlamakis H."/>
            <person name="Clish C."/>
            <person name="Bullock K."/>
            <person name="Deik A."/>
            <person name="Scott J."/>
            <person name="Pierce K.A."/>
            <person name="Xavier R.J."/>
            <person name="Alm E.J."/>
        </authorList>
    </citation>
    <scope>NUCLEOTIDE SEQUENCE [LARGE SCALE GENOMIC DNA]</scope>
    <source>
        <strain evidence="5 7">BIOML-A2</strain>
    </source>
</reference>
<dbReference type="InterPro" id="IPR028082">
    <property type="entry name" value="Peripla_BP_I"/>
</dbReference>
<keyword evidence="3" id="KW-0804">Transcription</keyword>
<keyword evidence="2" id="KW-0238">DNA-binding</keyword>
<dbReference type="Gene3D" id="3.40.50.2300">
    <property type="match status" value="2"/>
</dbReference>
<accession>A0A6N2V1G3</accession>
<proteinExistence type="predicted"/>
<dbReference type="AlphaFoldDB" id="A0A6N2V1G3"/>
<dbReference type="RefSeq" id="WP_129879913.1">
    <property type="nucleotide sequence ID" value="NZ_CACRSP010000015.1"/>
</dbReference>
<evidence type="ECO:0000256" key="1">
    <source>
        <dbReference type="ARBA" id="ARBA00023015"/>
    </source>
</evidence>
<dbReference type="CDD" id="cd06267">
    <property type="entry name" value="PBP1_LacI_sugar_binding-like"/>
    <property type="match status" value="1"/>
</dbReference>
<evidence type="ECO:0000259" key="4">
    <source>
        <dbReference type="PROSITE" id="PS50932"/>
    </source>
</evidence>
<evidence type="ECO:0000313" key="7">
    <source>
        <dbReference type="Proteomes" id="UP000429211"/>
    </source>
</evidence>
<dbReference type="CDD" id="cd01392">
    <property type="entry name" value="HTH_LacI"/>
    <property type="match status" value="1"/>
</dbReference>
<name>A0A6N2V1G3_9BIFI</name>
<dbReference type="GO" id="GO:0003700">
    <property type="term" value="F:DNA-binding transcription factor activity"/>
    <property type="evidence" value="ECO:0007669"/>
    <property type="project" value="TreeGrafter"/>
</dbReference>
<evidence type="ECO:0000313" key="5">
    <source>
        <dbReference type="EMBL" id="KAB7462663.1"/>
    </source>
</evidence>
<dbReference type="InterPro" id="IPR046335">
    <property type="entry name" value="LacI/GalR-like_sensor"/>
</dbReference>
<feature type="domain" description="HTH lacI-type" evidence="4">
    <location>
        <begin position="3"/>
        <end position="58"/>
    </location>
</feature>
<dbReference type="InterPro" id="IPR000843">
    <property type="entry name" value="HTH_LacI"/>
</dbReference>
<evidence type="ECO:0000256" key="2">
    <source>
        <dbReference type="ARBA" id="ARBA00023125"/>
    </source>
</evidence>
<dbReference type="EMBL" id="CACRSP010000015">
    <property type="protein sequence ID" value="VYT22211.1"/>
    <property type="molecule type" value="Genomic_DNA"/>
</dbReference>
<dbReference type="PANTHER" id="PTHR30146:SF109">
    <property type="entry name" value="HTH-TYPE TRANSCRIPTIONAL REGULATOR GALS"/>
    <property type="match status" value="1"/>
</dbReference>
<evidence type="ECO:0000313" key="6">
    <source>
        <dbReference type="EMBL" id="VYT22211.1"/>
    </source>
</evidence>
<dbReference type="Gene3D" id="1.10.260.40">
    <property type="entry name" value="lambda repressor-like DNA-binding domains"/>
    <property type="match status" value="1"/>
</dbReference>